<dbReference type="GO" id="GO:0005524">
    <property type="term" value="F:ATP binding"/>
    <property type="evidence" value="ECO:0007669"/>
    <property type="project" value="UniProtKB-KW"/>
</dbReference>
<dbReference type="PANTHER" id="PTHR19306:SF6">
    <property type="entry name" value="STRUCTURAL MAINTENANCE OF CHROMOSOMES PROTEIN 6"/>
    <property type="match status" value="1"/>
</dbReference>
<dbReference type="GO" id="GO:0019789">
    <property type="term" value="F:SUMO transferase activity"/>
    <property type="evidence" value="ECO:0007669"/>
    <property type="project" value="EnsemblFungi"/>
</dbReference>
<dbReference type="PANTHER" id="PTHR19306">
    <property type="entry name" value="STRUCTURAL MAINTENANCE OF CHROMOSOMES 5,6 SMC5, SMC6"/>
    <property type="match status" value="1"/>
</dbReference>
<dbReference type="Proteomes" id="UP000054304">
    <property type="component" value="Unassembled WGS sequence"/>
</dbReference>
<keyword evidence="10" id="KW-0234">DNA repair</keyword>
<keyword evidence="4" id="KW-0158">Chromosome</keyword>
<dbReference type="GO" id="GO:1990683">
    <property type="term" value="P:DNA double-strand break attachment to nuclear envelope"/>
    <property type="evidence" value="ECO:0007669"/>
    <property type="project" value="EnsemblFungi"/>
</dbReference>
<dbReference type="GO" id="GO:0000724">
    <property type="term" value="P:double-strand break repair via homologous recombination"/>
    <property type="evidence" value="ECO:0007669"/>
    <property type="project" value="EnsemblFungi"/>
</dbReference>
<dbReference type="SUPFAM" id="SSF52540">
    <property type="entry name" value="P-loop containing nucleoside triphosphate hydrolases"/>
    <property type="match status" value="2"/>
</dbReference>
<dbReference type="STRING" id="1245769.A0A0C7MT04"/>
<feature type="domain" description="RecF/RecN/SMC N-terminal" evidence="14">
    <location>
        <begin position="75"/>
        <end position="1076"/>
    </location>
</feature>
<evidence type="ECO:0000256" key="13">
    <source>
        <dbReference type="SAM" id="MobiDB-lite"/>
    </source>
</evidence>
<dbReference type="GO" id="GO:0051304">
    <property type="term" value="P:chromosome separation"/>
    <property type="evidence" value="ECO:0007669"/>
    <property type="project" value="EnsemblFungi"/>
</dbReference>
<reference evidence="15 16" key="1">
    <citation type="submission" date="2014-12" db="EMBL/GenBank/DDBJ databases">
        <authorList>
            <person name="Neuveglise Cecile"/>
        </authorList>
    </citation>
    <scope>NUCLEOTIDE SEQUENCE [LARGE SCALE GENOMIC DNA]</scope>
    <source>
        <strain evidence="15 16">CBS 12615</strain>
    </source>
</reference>
<dbReference type="GO" id="GO:0003697">
    <property type="term" value="F:single-stranded DNA binding"/>
    <property type="evidence" value="ECO:0007669"/>
    <property type="project" value="TreeGrafter"/>
</dbReference>
<keyword evidence="8 12" id="KW-0175">Coiled coil</keyword>
<dbReference type="GO" id="GO:0003684">
    <property type="term" value="F:damaged DNA binding"/>
    <property type="evidence" value="ECO:0007669"/>
    <property type="project" value="EnsemblFungi"/>
</dbReference>
<evidence type="ECO:0000313" key="15">
    <source>
        <dbReference type="EMBL" id="CEP60429.1"/>
    </source>
</evidence>
<feature type="coiled-coil region" evidence="12">
    <location>
        <begin position="316"/>
        <end position="473"/>
    </location>
</feature>
<evidence type="ECO:0000256" key="7">
    <source>
        <dbReference type="ARBA" id="ARBA00022840"/>
    </source>
</evidence>
<dbReference type="OrthoDB" id="10265785at2759"/>
<dbReference type="InterPro" id="IPR027417">
    <property type="entry name" value="P-loop_NTPase"/>
</dbReference>
<proteinExistence type="inferred from homology"/>
<dbReference type="EMBL" id="LN736360">
    <property type="protein sequence ID" value="CEP60429.1"/>
    <property type="molecule type" value="Genomic_DNA"/>
</dbReference>
<feature type="region of interest" description="Disordered" evidence="13">
    <location>
        <begin position="1"/>
        <end position="65"/>
    </location>
</feature>
<dbReference type="AlphaFoldDB" id="A0A0C7MT04"/>
<dbReference type="HOGENOM" id="CLU_009063_0_0_1"/>
<feature type="coiled-coil region" evidence="12">
    <location>
        <begin position="891"/>
        <end position="943"/>
    </location>
</feature>
<dbReference type="RefSeq" id="XP_022626673.1">
    <property type="nucleotide sequence ID" value="XM_022774591.1"/>
</dbReference>
<dbReference type="InterPro" id="IPR003395">
    <property type="entry name" value="RecF/RecN/SMC_N"/>
</dbReference>
<evidence type="ECO:0000256" key="12">
    <source>
        <dbReference type="SAM" id="Coils"/>
    </source>
</evidence>
<dbReference type="GO" id="GO:0071139">
    <property type="term" value="P:resolution of DNA recombination intermediates"/>
    <property type="evidence" value="ECO:0007669"/>
    <property type="project" value="EnsemblFungi"/>
</dbReference>
<evidence type="ECO:0000256" key="5">
    <source>
        <dbReference type="ARBA" id="ARBA00022741"/>
    </source>
</evidence>
<keyword evidence="6" id="KW-0227">DNA damage</keyword>
<evidence type="ECO:0000256" key="2">
    <source>
        <dbReference type="ARBA" id="ARBA00004286"/>
    </source>
</evidence>
<name>A0A0C7MT04_9SACH</name>
<keyword evidence="9" id="KW-0233">DNA recombination</keyword>
<evidence type="ECO:0000256" key="6">
    <source>
        <dbReference type="ARBA" id="ARBA00022763"/>
    </source>
</evidence>
<gene>
    <name evidence="15" type="ORF">LALA0_S01e10682g</name>
</gene>
<keyword evidence="16" id="KW-1185">Reference proteome</keyword>
<evidence type="ECO:0000259" key="14">
    <source>
        <dbReference type="Pfam" id="PF02463"/>
    </source>
</evidence>
<dbReference type="Gene3D" id="3.40.50.300">
    <property type="entry name" value="P-loop containing nucleotide triphosphate hydrolases"/>
    <property type="match status" value="2"/>
</dbReference>
<dbReference type="GO" id="GO:0035861">
    <property type="term" value="C:site of double-strand break"/>
    <property type="evidence" value="ECO:0007669"/>
    <property type="project" value="EnsemblFungi"/>
</dbReference>
<dbReference type="Pfam" id="PF02463">
    <property type="entry name" value="SMC_N"/>
    <property type="match status" value="1"/>
</dbReference>
<organism evidence="15 16">
    <name type="scientific">Lachancea lanzarotensis</name>
    <dbReference type="NCBI Taxonomy" id="1245769"/>
    <lineage>
        <taxon>Eukaryota</taxon>
        <taxon>Fungi</taxon>
        <taxon>Dikarya</taxon>
        <taxon>Ascomycota</taxon>
        <taxon>Saccharomycotina</taxon>
        <taxon>Saccharomycetes</taxon>
        <taxon>Saccharomycetales</taxon>
        <taxon>Saccharomycetaceae</taxon>
        <taxon>Lachancea</taxon>
    </lineage>
</organism>
<comment type="subcellular location">
    <subcellularLocation>
        <location evidence="2">Chromosome</location>
    </subcellularLocation>
    <subcellularLocation>
        <location evidence="1">Nucleus</location>
    </subcellularLocation>
</comment>
<dbReference type="GO" id="GO:0005634">
    <property type="term" value="C:nucleus"/>
    <property type="evidence" value="ECO:0007669"/>
    <property type="project" value="UniProtKB-SubCell"/>
</dbReference>
<evidence type="ECO:0000313" key="16">
    <source>
        <dbReference type="Proteomes" id="UP000054304"/>
    </source>
</evidence>
<protein>
    <submittedName>
        <fullName evidence="15">LALA0S01e10682g1_1</fullName>
    </submittedName>
</protein>
<evidence type="ECO:0000256" key="4">
    <source>
        <dbReference type="ARBA" id="ARBA00022454"/>
    </source>
</evidence>
<feature type="compositionally biased region" description="Polar residues" evidence="13">
    <location>
        <begin position="18"/>
        <end position="35"/>
    </location>
</feature>
<evidence type="ECO:0000256" key="3">
    <source>
        <dbReference type="ARBA" id="ARBA00006793"/>
    </source>
</evidence>
<evidence type="ECO:0000256" key="9">
    <source>
        <dbReference type="ARBA" id="ARBA00023172"/>
    </source>
</evidence>
<dbReference type="GO" id="GO:0030915">
    <property type="term" value="C:Smc5-Smc6 complex"/>
    <property type="evidence" value="ECO:0007669"/>
    <property type="project" value="EnsemblFungi"/>
</dbReference>
<feature type="coiled-coil region" evidence="12">
    <location>
        <begin position="692"/>
        <end position="719"/>
    </location>
</feature>
<sequence length="1103" mass="125807">MALVGLGESLNARKRPRTSSSFDGDSFPTQLVTPTGTGGTKKRARNYAPMTQTQRSQQVDGTDGSSMSSWHFPGYIKRVKLRNFMCHENFHLELGSKLNFIVGSNGSGKSAILTAITIGLGAKATDTNRGTNLKEFIREGCSTARVEIVLNNEGFGVYDPETYGTEITIIRTIKKDGAATFAIRGDHGVVSTKRRDLQTIADYFAIPVMNPMCFLSQDAARSFLTASTPADKYKHFMRGTLIEDIEANLHQAVETATKAQDHLLFHAKNVKLLRQEYQDSRRLMKELHASRDLGRRKKVLQGKLLWLSVVENEDSLQKLGQNYNEFQDKIIELQMKKTQTENKIERYTSDQSASEEALLKAQTKLQDDKQLFEDVRSKMNQMKLEYEVHKRNRSETNAMVDEARTKIDHCAASIANLEEQLRRQTGGDKEGIKQEMNSLTVEISVANEKLAHYNKSLRVMNEEEEDLKSAQEKDLLDRKKSIYSKKKELNGYVAGKQNFLSNFDPKMDQVVREMKRREHHFSTPPIGPLGAYLTVKAEFREWAKCIQAYLGNSLGAFIVSNAKDNQILREIFRAHLPQRKHPSIITRRPTTFDYSGGRPKVNHPTIIDALEFSEGTQFVLVDFNNIEKVLLIKDKTEARNLLYSPRNTNAKRALSWVKADRFVNFLSATSVNSLQYEGPLKMMTQSSSEDDIALLKSLIIEEERQLNEVVQQNDCVLRERRKQKSEIEAKISSLRSLTSELSRREGALRIELEREIDMGAIEQIQVEKRTYEDAISSYLLTVTDINAKLEAISERAQNLRRDLSESKAQVETSENSLKDLKSFCAQRNSKLSKLREDVPSYTQQIHEYVQKSKETEKAQEEFRVGIERQISNATLFCPRETAFGSGMPSTKDETNTEIERISRQIQNAEHRVGLAQDQVLELFEKAKLKYEDAEKKYVEVDRVIICLNESLRKRLQSFDLARSDTCFTADVDFKESLQRRNFSGGLSYDFDKKVLNMFMKTPNDNSPRNVDTFSGGEKSFAQTSLLLATWRPMRSRVIALDEFDVFMDQVNRQIGTKLIISKYSSDERTQTIIITPQDIGKIADLDDPGICIHKMNDPERRRG</sequence>
<feature type="compositionally biased region" description="Polar residues" evidence="13">
    <location>
        <begin position="49"/>
        <end position="65"/>
    </location>
</feature>
<feature type="coiled-coil region" evidence="12">
    <location>
        <begin position="242"/>
        <end position="290"/>
    </location>
</feature>
<comment type="similarity">
    <text evidence="3">Belongs to the SMC family. SMC6 subfamily.</text>
</comment>
<keyword evidence="5" id="KW-0547">Nucleotide-binding</keyword>
<feature type="coiled-coil region" evidence="12">
    <location>
        <begin position="782"/>
        <end position="816"/>
    </location>
</feature>
<evidence type="ECO:0000256" key="10">
    <source>
        <dbReference type="ARBA" id="ARBA00023204"/>
    </source>
</evidence>
<keyword evidence="7" id="KW-0067">ATP-binding</keyword>
<evidence type="ECO:0000256" key="1">
    <source>
        <dbReference type="ARBA" id="ARBA00004123"/>
    </source>
</evidence>
<accession>A0A0C7MT04</accession>
<evidence type="ECO:0000256" key="11">
    <source>
        <dbReference type="ARBA" id="ARBA00023242"/>
    </source>
</evidence>
<evidence type="ECO:0000256" key="8">
    <source>
        <dbReference type="ARBA" id="ARBA00023054"/>
    </source>
</evidence>
<dbReference type="GeneID" id="34683819"/>
<keyword evidence="11" id="KW-0539">Nucleus</keyword>